<dbReference type="Gene3D" id="3.40.190.10">
    <property type="entry name" value="Periplasmic binding protein-like II"/>
    <property type="match status" value="2"/>
</dbReference>
<dbReference type="CDD" id="cd08417">
    <property type="entry name" value="PBP2_Nitroaromatics_like"/>
    <property type="match status" value="1"/>
</dbReference>
<dbReference type="RefSeq" id="WP_168510309.1">
    <property type="nucleotide sequence ID" value="NZ_JAAXLS010000001.1"/>
</dbReference>
<proteinExistence type="inferred from homology"/>
<dbReference type="InterPro" id="IPR037402">
    <property type="entry name" value="YidZ_PBP2"/>
</dbReference>
<dbReference type="InterPro" id="IPR036388">
    <property type="entry name" value="WH-like_DNA-bd_sf"/>
</dbReference>
<dbReference type="Proteomes" id="UP000715441">
    <property type="component" value="Unassembled WGS sequence"/>
</dbReference>
<dbReference type="Pfam" id="PF03466">
    <property type="entry name" value="LysR_substrate"/>
    <property type="match status" value="1"/>
</dbReference>
<evidence type="ECO:0000256" key="3">
    <source>
        <dbReference type="ARBA" id="ARBA00023125"/>
    </source>
</evidence>
<protein>
    <submittedName>
        <fullName evidence="6">LysR family transcriptional regulator</fullName>
    </submittedName>
</protein>
<keyword evidence="4" id="KW-0804">Transcription</keyword>
<sequence length="324" mass="35732">MVRRNPVSLASLDLNLLVFLRELLRERNVTRAGARVGVSQPAASAALSRLRRHFDDELLVRSRGGFVLSPLAVQLAGQIEPVCRGVERLFATGAEFRPADAEREFTLLTPDYVLATFGERLSTALYAAAPKVRLHIEVVKQRLPTDAAEVLRRIDGIISAPTANFGAAGIRSLELFRDRWVCVVSADNPVGDRLEPADLERLPWVVPHHPDGEYPASSPLTPLMARLTVRPRVAVRVDSYHATAYFVAGTDRVAIMQGRLAALLADRADLRVLDCPGEPPPIVETLWWHEKNTDDEGHRWFRTVTAAAAHEPAISAVYAAHSQN</sequence>
<name>A0ABX1IZF3_9PSEU</name>
<dbReference type="InterPro" id="IPR050389">
    <property type="entry name" value="LysR-type_TF"/>
</dbReference>
<accession>A0ABX1IZF3</accession>
<evidence type="ECO:0000313" key="6">
    <source>
        <dbReference type="EMBL" id="NKQ51421.1"/>
    </source>
</evidence>
<organism evidence="6 7">
    <name type="scientific">Amycolatopsis acididurans</name>
    <dbReference type="NCBI Taxonomy" id="2724524"/>
    <lineage>
        <taxon>Bacteria</taxon>
        <taxon>Bacillati</taxon>
        <taxon>Actinomycetota</taxon>
        <taxon>Actinomycetes</taxon>
        <taxon>Pseudonocardiales</taxon>
        <taxon>Pseudonocardiaceae</taxon>
        <taxon>Amycolatopsis</taxon>
    </lineage>
</organism>
<dbReference type="Pfam" id="PF00126">
    <property type="entry name" value="HTH_1"/>
    <property type="match status" value="1"/>
</dbReference>
<evidence type="ECO:0000256" key="1">
    <source>
        <dbReference type="ARBA" id="ARBA00009437"/>
    </source>
</evidence>
<evidence type="ECO:0000256" key="2">
    <source>
        <dbReference type="ARBA" id="ARBA00023015"/>
    </source>
</evidence>
<dbReference type="PANTHER" id="PTHR30118">
    <property type="entry name" value="HTH-TYPE TRANSCRIPTIONAL REGULATOR LEUO-RELATED"/>
    <property type="match status" value="1"/>
</dbReference>
<evidence type="ECO:0000256" key="4">
    <source>
        <dbReference type="ARBA" id="ARBA00023163"/>
    </source>
</evidence>
<dbReference type="EMBL" id="JAAXLS010000001">
    <property type="protein sequence ID" value="NKQ51421.1"/>
    <property type="molecule type" value="Genomic_DNA"/>
</dbReference>
<feature type="domain" description="HTH lysR-type" evidence="5">
    <location>
        <begin position="12"/>
        <end position="69"/>
    </location>
</feature>
<dbReference type="InterPro" id="IPR000847">
    <property type="entry name" value="LysR_HTH_N"/>
</dbReference>
<reference evidence="6 7" key="1">
    <citation type="submission" date="2020-04" db="EMBL/GenBank/DDBJ databases">
        <title>Novel species.</title>
        <authorList>
            <person name="Teo W.F.A."/>
            <person name="Lipun K."/>
            <person name="Srisuk N."/>
            <person name="Duangmal K."/>
        </authorList>
    </citation>
    <scope>NUCLEOTIDE SEQUENCE [LARGE SCALE GENOMIC DNA]</scope>
    <source>
        <strain evidence="6 7">K13G38</strain>
    </source>
</reference>
<dbReference type="Gene3D" id="1.10.10.10">
    <property type="entry name" value="Winged helix-like DNA-binding domain superfamily/Winged helix DNA-binding domain"/>
    <property type="match status" value="1"/>
</dbReference>
<dbReference type="SUPFAM" id="SSF46785">
    <property type="entry name" value="Winged helix' DNA-binding domain"/>
    <property type="match status" value="1"/>
</dbReference>
<keyword evidence="3" id="KW-0238">DNA-binding</keyword>
<dbReference type="InterPro" id="IPR005119">
    <property type="entry name" value="LysR_subst-bd"/>
</dbReference>
<evidence type="ECO:0000313" key="7">
    <source>
        <dbReference type="Proteomes" id="UP000715441"/>
    </source>
</evidence>
<dbReference type="PANTHER" id="PTHR30118:SF15">
    <property type="entry name" value="TRANSCRIPTIONAL REGULATORY PROTEIN"/>
    <property type="match status" value="1"/>
</dbReference>
<dbReference type="InterPro" id="IPR036390">
    <property type="entry name" value="WH_DNA-bd_sf"/>
</dbReference>
<gene>
    <name evidence="6" type="ORF">HFP15_00825</name>
</gene>
<dbReference type="SUPFAM" id="SSF53850">
    <property type="entry name" value="Periplasmic binding protein-like II"/>
    <property type="match status" value="1"/>
</dbReference>
<evidence type="ECO:0000259" key="5">
    <source>
        <dbReference type="PROSITE" id="PS50931"/>
    </source>
</evidence>
<dbReference type="PROSITE" id="PS50931">
    <property type="entry name" value="HTH_LYSR"/>
    <property type="match status" value="1"/>
</dbReference>
<keyword evidence="2" id="KW-0805">Transcription regulation</keyword>
<keyword evidence="7" id="KW-1185">Reference proteome</keyword>
<comment type="caution">
    <text evidence="6">The sequence shown here is derived from an EMBL/GenBank/DDBJ whole genome shotgun (WGS) entry which is preliminary data.</text>
</comment>
<comment type="similarity">
    <text evidence="1">Belongs to the LysR transcriptional regulatory family.</text>
</comment>